<protein>
    <submittedName>
        <fullName evidence="2">Uncharacterized protein</fullName>
    </submittedName>
</protein>
<accession>A0AA38R4J3</accession>
<reference evidence="2" key="1">
    <citation type="submission" date="2022-07" db="EMBL/GenBank/DDBJ databases">
        <title>Fungi with potential for degradation of polypropylene.</title>
        <authorList>
            <person name="Gostincar C."/>
        </authorList>
    </citation>
    <scope>NUCLEOTIDE SEQUENCE</scope>
    <source>
        <strain evidence="2">EXF-13287</strain>
    </source>
</reference>
<keyword evidence="3" id="KW-1185">Reference proteome</keyword>
<feature type="region of interest" description="Disordered" evidence="1">
    <location>
        <begin position="148"/>
        <end position="176"/>
    </location>
</feature>
<dbReference type="Proteomes" id="UP001174691">
    <property type="component" value="Unassembled WGS sequence"/>
</dbReference>
<evidence type="ECO:0000313" key="3">
    <source>
        <dbReference type="Proteomes" id="UP001174691"/>
    </source>
</evidence>
<dbReference type="AlphaFoldDB" id="A0AA38R4J3"/>
<sequence>MDALVFQVEPATRKLFKEYGPWHFRDQRYTEVGRTGFGETFLHMFPASHAEFVEVTPTGNHAIRYLGATSEVDEEGLHRCQSTASMDPVWPQCGLPPPPPHAARSSGFMCSSSESLTQGSTFSFPQAMSPTQQVYDFQTATYAYSRKPRGSLKRRRAVSDVDGPNTASQGCKKRRLRRDMVTSRLSRPFSEPATHIINREFATSGDKRFLKLAAVLSARRMGSTTSTPLHHTSQPSPSSLLRRAAVINRFRLSVKERAVERGDGGVADLATNAALLQQNQGLGFVVGARFPVTSSSAPLLAGSGSSGQGGEQQNIPPFQLSLAAVEARPRPISPRAKATEVARVELSPSPRIRPVRSPVLRAVRASSSVDLEDDEGLDDQEEVAFPTSEHESRYECTDEPDDVYADFGMIFGGGSVDDEPEEDGGGHYEDYMDDMDGIPWTAR</sequence>
<evidence type="ECO:0000313" key="2">
    <source>
        <dbReference type="EMBL" id="KAJ9136948.1"/>
    </source>
</evidence>
<organism evidence="2 3">
    <name type="scientific">Coniochaeta hoffmannii</name>
    <dbReference type="NCBI Taxonomy" id="91930"/>
    <lineage>
        <taxon>Eukaryota</taxon>
        <taxon>Fungi</taxon>
        <taxon>Dikarya</taxon>
        <taxon>Ascomycota</taxon>
        <taxon>Pezizomycotina</taxon>
        <taxon>Sordariomycetes</taxon>
        <taxon>Sordariomycetidae</taxon>
        <taxon>Coniochaetales</taxon>
        <taxon>Coniochaetaceae</taxon>
        <taxon>Coniochaeta</taxon>
    </lineage>
</organism>
<name>A0AA38R4J3_9PEZI</name>
<feature type="region of interest" description="Disordered" evidence="1">
    <location>
        <begin position="408"/>
        <end position="443"/>
    </location>
</feature>
<evidence type="ECO:0000256" key="1">
    <source>
        <dbReference type="SAM" id="MobiDB-lite"/>
    </source>
</evidence>
<gene>
    <name evidence="2" type="ORF">NKR19_g8400</name>
</gene>
<comment type="caution">
    <text evidence="2">The sequence shown here is derived from an EMBL/GenBank/DDBJ whole genome shotgun (WGS) entry which is preliminary data.</text>
</comment>
<dbReference type="EMBL" id="JANBVN010000168">
    <property type="protein sequence ID" value="KAJ9136948.1"/>
    <property type="molecule type" value="Genomic_DNA"/>
</dbReference>
<proteinExistence type="predicted"/>